<evidence type="ECO:0000256" key="3">
    <source>
        <dbReference type="ARBA" id="ARBA00022705"/>
    </source>
</evidence>
<dbReference type="RefSeq" id="WP_007875767.1">
    <property type="nucleotide sequence ID" value="NZ_CAXURC020000001.1"/>
</dbReference>
<comment type="caution">
    <text evidence="16">The sequence shown here is derived from an EMBL/GenBank/DDBJ whole genome shotgun (WGS) entry which is preliminary data.</text>
</comment>
<dbReference type="Pfam" id="PF00533">
    <property type="entry name" value="BRCT"/>
    <property type="match status" value="1"/>
</dbReference>
<reference evidence="15 18" key="2">
    <citation type="submission" date="2018-11" db="EMBL/GenBank/DDBJ databases">
        <title>Genome sequencing and analysis.</title>
        <authorList>
            <person name="Huang Y.-T."/>
        </authorList>
    </citation>
    <scope>NUCLEOTIDE SEQUENCE [LARGE SCALE GENOMIC DNA]</scope>
    <source>
        <strain evidence="15 18">SHIN</strain>
    </source>
</reference>
<dbReference type="Gene3D" id="3.30.470.30">
    <property type="entry name" value="DNA ligase/mRNA capping enzyme"/>
    <property type="match status" value="1"/>
</dbReference>
<dbReference type="InterPro" id="IPR004150">
    <property type="entry name" value="NAD_DNA_ligase_OB"/>
</dbReference>
<feature type="binding site" evidence="12">
    <location>
        <begin position="42"/>
        <end position="46"/>
    </location>
    <ligand>
        <name>NAD(+)</name>
        <dbReference type="ChEBI" id="CHEBI:57540"/>
    </ligand>
</feature>
<evidence type="ECO:0000256" key="2">
    <source>
        <dbReference type="ARBA" id="ARBA00022598"/>
    </source>
</evidence>
<evidence type="ECO:0000256" key="7">
    <source>
        <dbReference type="ARBA" id="ARBA00022842"/>
    </source>
</evidence>
<keyword evidence="5 12" id="KW-0227">DNA damage</keyword>
<dbReference type="EMBL" id="PKQI01000003">
    <property type="protein sequence ID" value="NNV22433.1"/>
    <property type="molecule type" value="Genomic_DNA"/>
</dbReference>
<dbReference type="InterPro" id="IPR036420">
    <property type="entry name" value="BRCT_dom_sf"/>
</dbReference>
<feature type="binding site" evidence="12">
    <location>
        <position position="324"/>
    </location>
    <ligand>
        <name>NAD(+)</name>
        <dbReference type="ChEBI" id="CHEBI:57540"/>
    </ligand>
</feature>
<proteinExistence type="inferred from homology"/>
<dbReference type="PANTHER" id="PTHR23389">
    <property type="entry name" value="CHROMOSOME TRANSMISSION FIDELITY FACTOR 18"/>
    <property type="match status" value="1"/>
</dbReference>
<keyword evidence="3 12" id="KW-0235">DNA replication</keyword>
<dbReference type="SMART" id="SM00292">
    <property type="entry name" value="BRCT"/>
    <property type="match status" value="1"/>
</dbReference>
<keyword evidence="8 12" id="KW-0520">NAD</keyword>
<evidence type="ECO:0000313" key="18">
    <source>
        <dbReference type="Proteomes" id="UP000526233"/>
    </source>
</evidence>
<feature type="binding site" evidence="12">
    <location>
        <begin position="91"/>
        <end position="92"/>
    </location>
    <ligand>
        <name>NAD(+)</name>
        <dbReference type="ChEBI" id="CHEBI:57540"/>
    </ligand>
</feature>
<dbReference type="InterPro" id="IPR003583">
    <property type="entry name" value="Hlx-hairpin-Hlx_DNA-bd_motif"/>
</dbReference>
<dbReference type="Pfam" id="PF03119">
    <property type="entry name" value="DNA_ligase_ZBD"/>
    <property type="match status" value="1"/>
</dbReference>
<dbReference type="Pfam" id="PF12826">
    <property type="entry name" value="HHH_2"/>
    <property type="match status" value="1"/>
</dbReference>
<evidence type="ECO:0000259" key="14">
    <source>
        <dbReference type="PROSITE" id="PS50172"/>
    </source>
</evidence>
<dbReference type="HAMAP" id="MF_01588">
    <property type="entry name" value="DNA_ligase_A"/>
    <property type="match status" value="1"/>
</dbReference>
<keyword evidence="6 12" id="KW-0862">Zinc</keyword>
<keyword evidence="7 12" id="KW-0460">Magnesium</keyword>
<dbReference type="Gene3D" id="1.10.150.20">
    <property type="entry name" value="5' to 3' exonuclease, C-terminal subdomain"/>
    <property type="match status" value="2"/>
</dbReference>
<dbReference type="SUPFAM" id="SSF56091">
    <property type="entry name" value="DNA ligase/mRNA capping enzyme, catalytic domain"/>
    <property type="match status" value="1"/>
</dbReference>
<feature type="binding site" evidence="12">
    <location>
        <position position="125"/>
    </location>
    <ligand>
        <name>NAD(+)</name>
        <dbReference type="ChEBI" id="CHEBI:57540"/>
    </ligand>
</feature>
<feature type="binding site" evidence="12">
    <location>
        <position position="148"/>
    </location>
    <ligand>
        <name>NAD(+)</name>
        <dbReference type="ChEBI" id="CHEBI:57540"/>
    </ligand>
</feature>
<dbReference type="GO" id="GO:0003677">
    <property type="term" value="F:DNA binding"/>
    <property type="evidence" value="ECO:0007669"/>
    <property type="project" value="InterPro"/>
</dbReference>
<dbReference type="GO" id="GO:0006281">
    <property type="term" value="P:DNA repair"/>
    <property type="evidence" value="ECO:0007669"/>
    <property type="project" value="UniProtKB-KW"/>
</dbReference>
<feature type="domain" description="BRCT" evidence="14">
    <location>
        <begin position="642"/>
        <end position="715"/>
    </location>
</feature>
<dbReference type="InterPro" id="IPR013840">
    <property type="entry name" value="DNAligase_N"/>
</dbReference>
<evidence type="ECO:0000256" key="6">
    <source>
        <dbReference type="ARBA" id="ARBA00022833"/>
    </source>
</evidence>
<dbReference type="PROSITE" id="PS01056">
    <property type="entry name" value="DNA_LIGASE_N2"/>
    <property type="match status" value="1"/>
</dbReference>
<dbReference type="STRING" id="419475.A8A54_06635"/>
<dbReference type="FunFam" id="3.30.470.30:FF:000001">
    <property type="entry name" value="DNA ligase"/>
    <property type="match status" value="1"/>
</dbReference>
<dbReference type="AlphaFoldDB" id="A0A256GS70"/>
<evidence type="ECO:0000256" key="8">
    <source>
        <dbReference type="ARBA" id="ARBA00023027"/>
    </source>
</evidence>
<keyword evidence="9 12" id="KW-0234">DNA repair</keyword>
<dbReference type="InterPro" id="IPR041663">
    <property type="entry name" value="DisA/LigA_HHH"/>
</dbReference>
<dbReference type="NCBIfam" id="TIGR00575">
    <property type="entry name" value="dnlj"/>
    <property type="match status" value="1"/>
</dbReference>
<accession>A0A256GS70</accession>
<feature type="binding site" evidence="12">
    <location>
        <position position="430"/>
    </location>
    <ligand>
        <name>Zn(2+)</name>
        <dbReference type="ChEBI" id="CHEBI:29105"/>
    </ligand>
</feature>
<evidence type="ECO:0000313" key="16">
    <source>
        <dbReference type="EMBL" id="OYR29972.1"/>
    </source>
</evidence>
<dbReference type="InterPro" id="IPR013839">
    <property type="entry name" value="DNAligase_adenylation"/>
</dbReference>
<dbReference type="GO" id="GO:0005829">
    <property type="term" value="C:cytosol"/>
    <property type="evidence" value="ECO:0007669"/>
    <property type="project" value="TreeGrafter"/>
</dbReference>
<evidence type="ECO:0000256" key="5">
    <source>
        <dbReference type="ARBA" id="ARBA00022763"/>
    </source>
</evidence>
<dbReference type="InterPro" id="IPR018239">
    <property type="entry name" value="DNA_ligase_AS"/>
</dbReference>
<dbReference type="GO" id="GO:0003911">
    <property type="term" value="F:DNA ligase (NAD+) activity"/>
    <property type="evidence" value="ECO:0007669"/>
    <property type="project" value="UniProtKB-UniRule"/>
</dbReference>
<dbReference type="Gene3D" id="1.10.287.610">
    <property type="entry name" value="Helix hairpin bin"/>
    <property type="match status" value="1"/>
</dbReference>
<keyword evidence="17" id="KW-1185">Reference proteome</keyword>
<dbReference type="EC" id="6.5.1.2" evidence="12 13"/>
<dbReference type="InterPro" id="IPR001357">
    <property type="entry name" value="BRCT_dom"/>
</dbReference>
<dbReference type="InterPro" id="IPR033136">
    <property type="entry name" value="DNA_ligase_CS"/>
</dbReference>
<protein>
    <recommendedName>
        <fullName evidence="12 13">DNA ligase</fullName>
        <ecNumber evidence="12 13">6.5.1.2</ecNumber>
    </recommendedName>
    <alternativeName>
        <fullName evidence="12">Polydeoxyribonucleotide synthase [NAD(+)]</fullName>
    </alternativeName>
</protein>
<evidence type="ECO:0000313" key="17">
    <source>
        <dbReference type="Proteomes" id="UP000216188"/>
    </source>
</evidence>
<dbReference type="InterPro" id="IPR001679">
    <property type="entry name" value="DNA_ligase"/>
</dbReference>
<keyword evidence="4 12" id="KW-0479">Metal-binding</keyword>
<feature type="binding site" evidence="12">
    <location>
        <position position="433"/>
    </location>
    <ligand>
        <name>Zn(2+)</name>
        <dbReference type="ChEBI" id="CHEBI:29105"/>
    </ligand>
</feature>
<dbReference type="Gene3D" id="3.40.50.10190">
    <property type="entry name" value="BRCT domain"/>
    <property type="match status" value="1"/>
</dbReference>
<dbReference type="Pfam" id="PF01653">
    <property type="entry name" value="DNA_ligase_aden"/>
    <property type="match status" value="1"/>
</dbReference>
<evidence type="ECO:0000256" key="12">
    <source>
        <dbReference type="HAMAP-Rule" id="MF_01588"/>
    </source>
</evidence>
<dbReference type="EMBL" id="NNRM01000006">
    <property type="protein sequence ID" value="OYR29972.1"/>
    <property type="molecule type" value="Genomic_DNA"/>
</dbReference>
<dbReference type="PIRSF" id="PIRSF001604">
    <property type="entry name" value="LigA"/>
    <property type="match status" value="1"/>
</dbReference>
<evidence type="ECO:0000256" key="9">
    <source>
        <dbReference type="ARBA" id="ARBA00023204"/>
    </source>
</evidence>
<dbReference type="Gene3D" id="2.40.50.140">
    <property type="entry name" value="Nucleic acid-binding proteins"/>
    <property type="match status" value="1"/>
</dbReference>
<dbReference type="SUPFAM" id="SSF52113">
    <property type="entry name" value="BRCT domain"/>
    <property type="match status" value="1"/>
</dbReference>
<evidence type="ECO:0000256" key="13">
    <source>
        <dbReference type="RuleBase" id="RU000618"/>
    </source>
</evidence>
<comment type="function">
    <text evidence="1 12">DNA ligase that catalyzes the formation of phosphodiester linkages between 5'-phosphoryl and 3'-hydroxyl groups in double-stranded DNA using NAD as a coenzyme and as the energy source for the reaction. It is essential for DNA replication and repair of damaged DNA.</text>
</comment>
<dbReference type="SMART" id="SM00278">
    <property type="entry name" value="HhH1"/>
    <property type="match status" value="2"/>
</dbReference>
<organism evidence="16 17">
    <name type="scientific">Brucella pseudogrignonensis</name>
    <dbReference type="NCBI Taxonomy" id="419475"/>
    <lineage>
        <taxon>Bacteria</taxon>
        <taxon>Pseudomonadati</taxon>
        <taxon>Pseudomonadota</taxon>
        <taxon>Alphaproteobacteria</taxon>
        <taxon>Hyphomicrobiales</taxon>
        <taxon>Brucellaceae</taxon>
        <taxon>Brucella/Ochrobactrum group</taxon>
        <taxon>Brucella</taxon>
    </lineage>
</organism>
<feature type="binding site" evidence="12">
    <location>
        <position position="300"/>
    </location>
    <ligand>
        <name>NAD(+)</name>
        <dbReference type="ChEBI" id="CHEBI:57540"/>
    </ligand>
</feature>
<dbReference type="CDD" id="cd00114">
    <property type="entry name" value="LIGANc"/>
    <property type="match status" value="1"/>
</dbReference>
<dbReference type="Proteomes" id="UP000216188">
    <property type="component" value="Unassembled WGS sequence"/>
</dbReference>
<keyword evidence="2 12" id="KW-0436">Ligase</keyword>
<dbReference type="Pfam" id="PF03120">
    <property type="entry name" value="OB_DNA_ligase"/>
    <property type="match status" value="1"/>
</dbReference>
<dbReference type="GO" id="GO:0046872">
    <property type="term" value="F:metal ion binding"/>
    <property type="evidence" value="ECO:0007669"/>
    <property type="project" value="UniProtKB-KW"/>
</dbReference>
<dbReference type="InterPro" id="IPR004149">
    <property type="entry name" value="Znf_DNAligase_C4"/>
</dbReference>
<comment type="caution">
    <text evidence="12">Lacks conserved residue(s) required for the propagation of feature annotation.</text>
</comment>
<evidence type="ECO:0000256" key="11">
    <source>
        <dbReference type="ARBA" id="ARBA00034005"/>
    </source>
</evidence>
<feature type="binding site" evidence="12">
    <location>
        <position position="184"/>
    </location>
    <ligand>
        <name>NAD(+)</name>
        <dbReference type="ChEBI" id="CHEBI:57540"/>
    </ligand>
</feature>
<dbReference type="PROSITE" id="PS50172">
    <property type="entry name" value="BRCT"/>
    <property type="match status" value="1"/>
</dbReference>
<dbReference type="PANTHER" id="PTHR23389:SF9">
    <property type="entry name" value="DNA LIGASE"/>
    <property type="match status" value="1"/>
</dbReference>
<feature type="active site" description="N6-AMP-lysine intermediate" evidence="12">
    <location>
        <position position="127"/>
    </location>
</feature>
<evidence type="ECO:0000256" key="10">
    <source>
        <dbReference type="ARBA" id="ARBA00023211"/>
    </source>
</evidence>
<sequence length="721" mass="79134">MPDISVEKLTDLEAAAELERLAREIAHHDELYHANDRPEISDADYDALKRRNDAIEERFPHLVRADSPSVRVGTAPVSKFAQVVHARPMLSLGNAFSDEDVQDFVGSVYRFLGQLPDNSIAFTAEPKIDGLSMSIRYENGVLVSAATRGDGTTGENVTANIRTISEIPNKLPAGVPAVVEVRGEVYMAKSDFLALNEQMVAEGKQTYVNPRNTAAGSLRQLDAKVTASRKLRFFAYAWGEMSEMPSDTQHGMVEVFREWGFPVNPLTKRLKSADELIAHYRAIGLERAKLDYDIDGVVYKVDRLDLQTRLGFRSRSPRWAIAHKFPAEQATTILRGIDIQVGRTGALTPVARLEPITVGGVVVTNATLHNEDYIKGIGLKGERIREEDHDIRIGDTVIVQRAGDVIPQIVDVVLEKRPADAVPFHFPHECPVCGSHAVREEGEAVYRCTGGLTCAAQAVERIRHFVSRNAFDIEGLGEKQVEFFFHAEDDNLKIKSPADIFTLQKRQANSPLKKLENIEGFGATSVKKLYDAINDRREIALHRFLFGLGIRHVGEVNAKRFAKAYLTYDKFAEAATTAIPPKEGDRSDKGNEAWQDLIAVEGIGGIVAEAVVDFYAEPHNREVLKNLFKAGVVPQDEVARVATGSPVEGKTVVFTGSLERMSRDEAKAMAERHGAKTAGSVSKKTDLVVAGPGAGSKLAKASELGIEVIDEDAWLALVGEG</sequence>
<dbReference type="NCBIfam" id="NF005932">
    <property type="entry name" value="PRK07956.1"/>
    <property type="match status" value="1"/>
</dbReference>
<reference evidence="16 17" key="1">
    <citation type="submission" date="2017-07" db="EMBL/GenBank/DDBJ databases">
        <title>Phylogenetic study on the rhizospheric bacterium Ochrobactrum sp. A44.</title>
        <authorList>
            <person name="Krzyzanowska D.M."/>
            <person name="Ossowicki A."/>
            <person name="Rajewska M."/>
            <person name="Maciag T."/>
            <person name="Kaczynski Z."/>
            <person name="Czerwicka M."/>
            <person name="Jafra S."/>
        </authorList>
    </citation>
    <scope>NUCLEOTIDE SEQUENCE [LARGE SCALE GENOMIC DNA]</scope>
    <source>
        <strain evidence="16 17">CCUG 30717</strain>
    </source>
</reference>
<evidence type="ECO:0000256" key="1">
    <source>
        <dbReference type="ARBA" id="ARBA00004067"/>
    </source>
</evidence>
<dbReference type="PROSITE" id="PS01055">
    <property type="entry name" value="DNA_LIGASE_N1"/>
    <property type="match status" value="1"/>
</dbReference>
<gene>
    <name evidence="12 16" type="primary">ligA</name>
    <name evidence="16" type="ORF">CEV34_0448</name>
    <name evidence="15" type="ORF">EHE22_18635</name>
</gene>
<evidence type="ECO:0000256" key="4">
    <source>
        <dbReference type="ARBA" id="ARBA00022723"/>
    </source>
</evidence>
<dbReference type="Gene3D" id="6.20.10.30">
    <property type="match status" value="1"/>
</dbReference>
<dbReference type="CDD" id="cd17748">
    <property type="entry name" value="BRCT_DNA_ligase_like"/>
    <property type="match status" value="1"/>
</dbReference>
<keyword evidence="10 12" id="KW-0464">Manganese</keyword>
<evidence type="ECO:0000313" key="15">
    <source>
        <dbReference type="EMBL" id="NNV22433.1"/>
    </source>
</evidence>
<comment type="cofactor">
    <cofactor evidence="12">
        <name>Mg(2+)</name>
        <dbReference type="ChEBI" id="CHEBI:18420"/>
    </cofactor>
    <cofactor evidence="12">
        <name>Mn(2+)</name>
        <dbReference type="ChEBI" id="CHEBI:29035"/>
    </cofactor>
</comment>
<dbReference type="InterPro" id="IPR010994">
    <property type="entry name" value="RuvA_2-like"/>
</dbReference>
<dbReference type="InterPro" id="IPR012340">
    <property type="entry name" value="NA-bd_OB-fold"/>
</dbReference>
<dbReference type="SMART" id="SM00532">
    <property type="entry name" value="LIGANc"/>
    <property type="match status" value="1"/>
</dbReference>
<dbReference type="GO" id="GO:0006260">
    <property type="term" value="P:DNA replication"/>
    <property type="evidence" value="ECO:0007669"/>
    <property type="project" value="UniProtKB-KW"/>
</dbReference>
<comment type="similarity">
    <text evidence="12">Belongs to the NAD-dependent DNA ligase family. LigA subfamily.</text>
</comment>
<feature type="binding site" evidence="12">
    <location>
        <position position="454"/>
    </location>
    <ligand>
        <name>Zn(2+)</name>
        <dbReference type="ChEBI" id="CHEBI:29105"/>
    </ligand>
</feature>
<dbReference type="SUPFAM" id="SSF47781">
    <property type="entry name" value="RuvA domain 2-like"/>
    <property type="match status" value="1"/>
</dbReference>
<dbReference type="SUPFAM" id="SSF50249">
    <property type="entry name" value="Nucleic acid-binding proteins"/>
    <property type="match status" value="1"/>
</dbReference>
<dbReference type="Proteomes" id="UP000526233">
    <property type="component" value="Unassembled WGS sequence"/>
</dbReference>
<comment type="catalytic activity">
    <reaction evidence="11 12 13">
        <text>NAD(+) + (deoxyribonucleotide)n-3'-hydroxyl + 5'-phospho-(deoxyribonucleotide)m = (deoxyribonucleotide)n+m + AMP + beta-nicotinamide D-nucleotide.</text>
        <dbReference type="EC" id="6.5.1.2"/>
    </reaction>
</comment>
<name>A0A256GS70_9HYPH</name>